<protein>
    <recommendedName>
        <fullName evidence="5">Serine aminopeptidase S33 domain-containing protein</fullName>
    </recommendedName>
</protein>
<dbReference type="GeneID" id="93771087"/>
<dbReference type="Gene3D" id="3.40.50.1820">
    <property type="entry name" value="alpha/beta hydrolase"/>
    <property type="match status" value="1"/>
</dbReference>
<feature type="transmembrane region" description="Helical" evidence="1">
    <location>
        <begin position="107"/>
        <end position="126"/>
    </location>
</feature>
<proteinExistence type="predicted"/>
<dbReference type="Proteomes" id="UP000315983">
    <property type="component" value="Unassembled WGS sequence"/>
</dbReference>
<feature type="transmembrane region" description="Helical" evidence="1">
    <location>
        <begin position="132"/>
        <end position="153"/>
    </location>
</feature>
<evidence type="ECO:0000256" key="1">
    <source>
        <dbReference type="SAM" id="Phobius"/>
    </source>
</evidence>
<comment type="caution">
    <text evidence="3">The sequence shown here is derived from an EMBL/GenBank/DDBJ whole genome shotgun (WGS) entry which is preliminary data.</text>
</comment>
<accession>A0A542XLH9</accession>
<organism evidence="3 4">
    <name type="scientific">Salinispora arenicola</name>
    <dbReference type="NCBI Taxonomy" id="168697"/>
    <lineage>
        <taxon>Bacteria</taxon>
        <taxon>Bacillati</taxon>
        <taxon>Actinomycetota</taxon>
        <taxon>Actinomycetes</taxon>
        <taxon>Micromonosporales</taxon>
        <taxon>Micromonosporaceae</taxon>
        <taxon>Salinispora</taxon>
    </lineage>
</organism>
<sequence length="543" mass="59393">MARRVNNLLVLTVLAAALPAAEAAIIAGVGFQAARGLPSQASAVWPYDSYHDLRWLLVYHRSILEFVLAYLVVAAVRGALTAVLIYFSWPERFGRPSVANLFRRNLVVALLVMAVIMPWATISIAFSVVSLSWLLIASLLPMIVISPFLLRAAVAQEWWRGLPTLAQYGWTTLNVVVITVAGAIMTAVPAWWSLPVAALAGAGNGLLWRRSVAVALEPVNPRWRRLPVAPVVGVLVLITPTTLLNVPGILDGPAWRPPILEQPLPEDVPQAVIVIAGHDSEYRGEPSADPRVERYSYEGLDSKEAPLPYRPEATHQSLDVSAVRLASHVDSLHRRTRLPIALVGQSEGALVARTYLEKWPASPVTDAVLLSPLVMPGRAYYTPPHTTEGWGVVTGYAMRAVFQLWFLGDEARGHPDEPFVRSIIIDAPFYRNRILCPVAGIRVIAFLPTVSAIEAPPGEFTQVPTVQSPAFHAGLFGSQDIHQLIINFLQGEEIQGRRREYAILQHLGAAWQPPPLALSLNPIWSASIEGDPAFSGKVCQERN</sequence>
<feature type="signal peptide" evidence="2">
    <location>
        <begin position="1"/>
        <end position="23"/>
    </location>
</feature>
<evidence type="ECO:0008006" key="5">
    <source>
        <dbReference type="Google" id="ProtNLM"/>
    </source>
</evidence>
<dbReference type="EMBL" id="VFOL01000001">
    <property type="protein sequence ID" value="TQL36696.1"/>
    <property type="molecule type" value="Genomic_DNA"/>
</dbReference>
<dbReference type="RefSeq" id="WP_018809302.1">
    <property type="nucleotide sequence ID" value="NZ_BOQM01000044.1"/>
</dbReference>
<feature type="transmembrane region" description="Helical" evidence="1">
    <location>
        <begin position="190"/>
        <end position="208"/>
    </location>
</feature>
<reference evidence="3 4" key="1">
    <citation type="submission" date="2019-06" db="EMBL/GenBank/DDBJ databases">
        <title>Sequencing the genomes of 1000 actinobacteria strains.</title>
        <authorList>
            <person name="Klenk H.-P."/>
        </authorList>
    </citation>
    <scope>NUCLEOTIDE SEQUENCE [LARGE SCALE GENOMIC DNA]</scope>
    <source>
        <strain evidence="3 4">DSM 44819</strain>
    </source>
</reference>
<feature type="transmembrane region" description="Helical" evidence="1">
    <location>
        <begin position="63"/>
        <end position="87"/>
    </location>
</feature>
<evidence type="ECO:0000313" key="4">
    <source>
        <dbReference type="Proteomes" id="UP000315983"/>
    </source>
</evidence>
<evidence type="ECO:0000256" key="2">
    <source>
        <dbReference type="SAM" id="SignalP"/>
    </source>
</evidence>
<name>A0A542XLH9_SALAC</name>
<keyword evidence="1" id="KW-0812">Transmembrane</keyword>
<gene>
    <name evidence="3" type="ORF">FB564_1806</name>
</gene>
<feature type="transmembrane region" description="Helical" evidence="1">
    <location>
        <begin position="228"/>
        <end position="250"/>
    </location>
</feature>
<dbReference type="SUPFAM" id="SSF53474">
    <property type="entry name" value="alpha/beta-Hydrolases"/>
    <property type="match status" value="1"/>
</dbReference>
<feature type="transmembrane region" description="Helical" evidence="1">
    <location>
        <begin position="165"/>
        <end position="184"/>
    </location>
</feature>
<keyword evidence="1" id="KW-1133">Transmembrane helix</keyword>
<keyword evidence="1" id="KW-0472">Membrane</keyword>
<feature type="chain" id="PRO_5022142740" description="Serine aminopeptidase S33 domain-containing protein" evidence="2">
    <location>
        <begin position="24"/>
        <end position="543"/>
    </location>
</feature>
<keyword evidence="2" id="KW-0732">Signal</keyword>
<dbReference type="InterPro" id="IPR029058">
    <property type="entry name" value="AB_hydrolase_fold"/>
</dbReference>
<evidence type="ECO:0000313" key="3">
    <source>
        <dbReference type="EMBL" id="TQL36696.1"/>
    </source>
</evidence>
<dbReference type="AlphaFoldDB" id="A0A542XLH9"/>